<dbReference type="Gene3D" id="1.25.40.10">
    <property type="entry name" value="Tetratricopeptide repeat domain"/>
    <property type="match status" value="2"/>
</dbReference>
<sequence length="970" mass="105729">MTISSRKLRILLACLALDLNRPLSSNSLTDRLWDDHPPRTAPGTLHGYLSKLRTVLREANELDAASGWPPVEIVSHSGTYALRAETDQVDWQVYHHLSVRARTLAEAGDDLRALAVLDRAAAVWRGEPLAGLPGLWVQQARSRLLDRRSATALTRFEVELRLGRFADLVPDLTALAEQQPGNEQIAAHLMTALYGCGRVSDALAVYRRIQRLVYRDLGTRTGERLNRLQEGILRGDNAADLVGRPAVRPVATVPSAAPGRRAPTLPPAPELVGREVELELITAAARGEWPTRTDNRTAALPVVALSGLPGSGKTALALAAAHRLSPEFPDGTFLLRLDAHSSAQPDPGPETAATVLLRQFGVPAAEIPFELDELLARCRELLSHRRALVVLDDAAGPGQVGPLLPTAPSCFVLVTSRHRMAELPTVSSVPLDVLTPDAAATMFTRLIGPDRAADPHDLATVTDLCSRHPLALHLAASRFRSHPAWSLAHLADRLSRNGRLGELRDGGGSLERAFSMSYQALRADQQVALRRLSLHPGGSFGAYLAAALISCTTDAAERLVEDLLAVHLVDELTPERFDCHDLVREFAQDVSARSDPPSERSAATDRLVSAAVRALDLADRTALPHRFRLPLPDRLKNAADDRLPHVPQWSQPGAARTWLSVETPGLLVLERRLRITGENDRAAWFAHLLAPHLEADGFWHEALHMHLAARDHWRSNGEARQEQHSLLALASIQLRFSRRAEAEASAERALQLARTTNDPEGRAEALGRFCELHWERGDYARALDLLQEVLALRRSIGNEWQLARALNNLGLLNARTGNLESAREFLSEALDVFVRLGDEKSRLQALNNLGGLLVEIGDTGAARKAFAQVAHYREEPGNRLDRAIAQLNLAQCASLPEESDEASALLQSAIRVFRALGSTKNELDAVEVLAALHRRAGRSALAAALQERAHTLAAQIDSPPGQEARTGSAA</sequence>
<evidence type="ECO:0000256" key="2">
    <source>
        <dbReference type="ARBA" id="ARBA00023012"/>
    </source>
</evidence>
<dbReference type="InterPro" id="IPR011990">
    <property type="entry name" value="TPR-like_helical_dom_sf"/>
</dbReference>
<dbReference type="CDD" id="cd15831">
    <property type="entry name" value="BTAD"/>
    <property type="match status" value="1"/>
</dbReference>
<evidence type="ECO:0000256" key="1">
    <source>
        <dbReference type="ARBA" id="ARBA00005820"/>
    </source>
</evidence>
<dbReference type="Pfam" id="PF13424">
    <property type="entry name" value="TPR_12"/>
    <property type="match status" value="1"/>
</dbReference>
<organism evidence="8 9">
    <name type="scientific">Kitasatospora phosalacinea</name>
    <dbReference type="NCBI Taxonomy" id="2065"/>
    <lineage>
        <taxon>Bacteria</taxon>
        <taxon>Bacillati</taxon>
        <taxon>Actinomycetota</taxon>
        <taxon>Actinomycetes</taxon>
        <taxon>Kitasatosporales</taxon>
        <taxon>Streptomycetaceae</taxon>
        <taxon>Kitasatospora</taxon>
    </lineage>
</organism>
<dbReference type="InterPro" id="IPR051677">
    <property type="entry name" value="AfsR-DnrI-RedD_regulator"/>
</dbReference>
<dbReference type="SUPFAM" id="SSF48452">
    <property type="entry name" value="TPR-like"/>
    <property type="match status" value="3"/>
</dbReference>
<protein>
    <submittedName>
        <fullName evidence="8">BTAD domain-containing putative transcriptional regulator</fullName>
    </submittedName>
</protein>
<feature type="DNA-binding region" description="OmpR/PhoB-type" evidence="6">
    <location>
        <begin position="1"/>
        <end position="84"/>
    </location>
</feature>
<proteinExistence type="inferred from homology"/>
<keyword evidence="2" id="KW-0902">Two-component regulatory system</keyword>
<keyword evidence="5" id="KW-0804">Transcription</keyword>
<dbReference type="SUPFAM" id="SSF52540">
    <property type="entry name" value="P-loop containing nucleoside triphosphate hydrolases"/>
    <property type="match status" value="1"/>
</dbReference>
<keyword evidence="3" id="KW-0805">Transcription regulation</keyword>
<evidence type="ECO:0000256" key="4">
    <source>
        <dbReference type="ARBA" id="ARBA00023125"/>
    </source>
</evidence>
<keyword evidence="4 6" id="KW-0238">DNA-binding</keyword>
<name>A0ABW6GEY0_9ACTN</name>
<dbReference type="Gene3D" id="1.10.10.10">
    <property type="entry name" value="Winged helix-like DNA-binding domain superfamily/Winged helix DNA-binding domain"/>
    <property type="match status" value="1"/>
</dbReference>
<accession>A0ABW6GEY0</accession>
<evidence type="ECO:0000256" key="5">
    <source>
        <dbReference type="ARBA" id="ARBA00023163"/>
    </source>
</evidence>
<evidence type="ECO:0000256" key="6">
    <source>
        <dbReference type="PROSITE-ProRule" id="PRU01091"/>
    </source>
</evidence>
<dbReference type="SMART" id="SM01043">
    <property type="entry name" value="BTAD"/>
    <property type="match status" value="1"/>
</dbReference>
<dbReference type="Pfam" id="PF03704">
    <property type="entry name" value="BTAD"/>
    <property type="match status" value="1"/>
</dbReference>
<dbReference type="InterPro" id="IPR016032">
    <property type="entry name" value="Sig_transdc_resp-reg_C-effctor"/>
</dbReference>
<dbReference type="PRINTS" id="PR00364">
    <property type="entry name" value="DISEASERSIST"/>
</dbReference>
<dbReference type="SMART" id="SM00028">
    <property type="entry name" value="TPR"/>
    <property type="match status" value="4"/>
</dbReference>
<dbReference type="InterPro" id="IPR001867">
    <property type="entry name" value="OmpR/PhoB-type_DNA-bd"/>
</dbReference>
<feature type="domain" description="OmpR/PhoB-type" evidence="7">
    <location>
        <begin position="1"/>
        <end position="84"/>
    </location>
</feature>
<reference evidence="8 9" key="1">
    <citation type="submission" date="2024-09" db="EMBL/GenBank/DDBJ databases">
        <title>The Natural Products Discovery Center: Release of the First 8490 Sequenced Strains for Exploring Actinobacteria Biosynthetic Diversity.</title>
        <authorList>
            <person name="Kalkreuter E."/>
            <person name="Kautsar S.A."/>
            <person name="Yang D."/>
            <person name="Bader C.D."/>
            <person name="Teijaro C.N."/>
            <person name="Fluegel L."/>
            <person name="Davis C.M."/>
            <person name="Simpson J.R."/>
            <person name="Lauterbach L."/>
            <person name="Steele A.D."/>
            <person name="Gui C."/>
            <person name="Meng S."/>
            <person name="Li G."/>
            <person name="Viehrig K."/>
            <person name="Ye F."/>
            <person name="Su P."/>
            <person name="Kiefer A.F."/>
            <person name="Nichols A."/>
            <person name="Cepeda A.J."/>
            <person name="Yan W."/>
            <person name="Fan B."/>
            <person name="Jiang Y."/>
            <person name="Adhikari A."/>
            <person name="Zheng C.-J."/>
            <person name="Schuster L."/>
            <person name="Cowan T.M."/>
            <person name="Smanski M.J."/>
            <person name="Chevrette M.G."/>
            <person name="De Carvalho L.P.S."/>
            <person name="Shen B."/>
        </authorList>
    </citation>
    <scope>NUCLEOTIDE SEQUENCE [LARGE SCALE GENOMIC DNA]</scope>
    <source>
        <strain evidence="8 9">NPDC058753</strain>
    </source>
</reference>
<dbReference type="InterPro" id="IPR019734">
    <property type="entry name" value="TPR_rpt"/>
</dbReference>
<dbReference type="InterPro" id="IPR027417">
    <property type="entry name" value="P-loop_NTPase"/>
</dbReference>
<evidence type="ECO:0000259" key="7">
    <source>
        <dbReference type="PROSITE" id="PS51755"/>
    </source>
</evidence>
<dbReference type="Proteomes" id="UP001599542">
    <property type="component" value="Unassembled WGS sequence"/>
</dbReference>
<comment type="similarity">
    <text evidence="1">Belongs to the AfsR/DnrI/RedD regulatory family.</text>
</comment>
<keyword evidence="9" id="KW-1185">Reference proteome</keyword>
<dbReference type="InterPro" id="IPR003593">
    <property type="entry name" value="AAA+_ATPase"/>
</dbReference>
<evidence type="ECO:0000313" key="8">
    <source>
        <dbReference type="EMBL" id="MFE1351296.1"/>
    </source>
</evidence>
<evidence type="ECO:0000256" key="3">
    <source>
        <dbReference type="ARBA" id="ARBA00023015"/>
    </source>
</evidence>
<dbReference type="PROSITE" id="PS51755">
    <property type="entry name" value="OMPR_PHOB"/>
    <property type="match status" value="1"/>
</dbReference>
<dbReference type="PANTHER" id="PTHR35807:SF1">
    <property type="entry name" value="TRANSCRIPTIONAL REGULATOR REDD"/>
    <property type="match status" value="1"/>
</dbReference>
<dbReference type="Gene3D" id="3.40.50.300">
    <property type="entry name" value="P-loop containing nucleotide triphosphate hydrolases"/>
    <property type="match status" value="1"/>
</dbReference>
<dbReference type="SUPFAM" id="SSF46894">
    <property type="entry name" value="C-terminal effector domain of the bipartite response regulators"/>
    <property type="match status" value="1"/>
</dbReference>
<gene>
    <name evidence="8" type="ORF">ACFW6T_04825</name>
</gene>
<dbReference type="SMART" id="SM00382">
    <property type="entry name" value="AAA"/>
    <property type="match status" value="1"/>
</dbReference>
<dbReference type="InterPro" id="IPR005158">
    <property type="entry name" value="BTAD"/>
</dbReference>
<dbReference type="PANTHER" id="PTHR35807">
    <property type="entry name" value="TRANSCRIPTIONAL REGULATOR REDD-RELATED"/>
    <property type="match status" value="1"/>
</dbReference>
<dbReference type="RefSeq" id="WP_380320263.1">
    <property type="nucleotide sequence ID" value="NZ_JBHYPW010000011.1"/>
</dbReference>
<comment type="caution">
    <text evidence="8">The sequence shown here is derived from an EMBL/GenBank/DDBJ whole genome shotgun (WGS) entry which is preliminary data.</text>
</comment>
<dbReference type="InterPro" id="IPR036388">
    <property type="entry name" value="WH-like_DNA-bd_sf"/>
</dbReference>
<evidence type="ECO:0000313" key="9">
    <source>
        <dbReference type="Proteomes" id="UP001599542"/>
    </source>
</evidence>
<dbReference type="EMBL" id="JBHYPX010000005">
    <property type="protein sequence ID" value="MFE1351296.1"/>
    <property type="molecule type" value="Genomic_DNA"/>
</dbReference>